<feature type="transmembrane region" description="Helical" evidence="6">
    <location>
        <begin position="266"/>
        <end position="289"/>
    </location>
</feature>
<keyword evidence="3 6" id="KW-0812">Transmembrane</keyword>
<keyword evidence="8" id="KW-1185">Reference proteome</keyword>
<dbReference type="Pfam" id="PF13520">
    <property type="entry name" value="AA_permease_2"/>
    <property type="match status" value="1"/>
</dbReference>
<comment type="subcellular location">
    <subcellularLocation>
        <location evidence="1">Cell membrane</location>
        <topology evidence="1">Multi-pass membrane protein</topology>
    </subcellularLocation>
</comment>
<organism evidence="7 8">
    <name type="scientific">Clostridium oceanicum</name>
    <dbReference type="NCBI Taxonomy" id="1543"/>
    <lineage>
        <taxon>Bacteria</taxon>
        <taxon>Bacillati</taxon>
        <taxon>Bacillota</taxon>
        <taxon>Clostridia</taxon>
        <taxon>Eubacteriales</taxon>
        <taxon>Clostridiaceae</taxon>
        <taxon>Clostridium</taxon>
    </lineage>
</organism>
<name>A0ABP3UJ14_9CLOT</name>
<dbReference type="Gene3D" id="1.20.1740.10">
    <property type="entry name" value="Amino acid/polyamine transporter I"/>
    <property type="match status" value="1"/>
</dbReference>
<gene>
    <name evidence="7" type="ORF">GCM10008906_01990</name>
</gene>
<evidence type="ECO:0000313" key="7">
    <source>
        <dbReference type="EMBL" id="GAA0732421.1"/>
    </source>
</evidence>
<keyword evidence="4 6" id="KW-1133">Transmembrane helix</keyword>
<dbReference type="InterPro" id="IPR002293">
    <property type="entry name" value="AA/rel_permease1"/>
</dbReference>
<feature type="transmembrane region" description="Helical" evidence="6">
    <location>
        <begin position="342"/>
        <end position="364"/>
    </location>
</feature>
<proteinExistence type="predicted"/>
<keyword evidence="5 6" id="KW-0472">Membrane</keyword>
<feature type="transmembrane region" description="Helical" evidence="6">
    <location>
        <begin position="191"/>
        <end position="212"/>
    </location>
</feature>
<protein>
    <submittedName>
        <fullName evidence="7">Amino acid permease</fullName>
    </submittedName>
</protein>
<feature type="transmembrane region" description="Helical" evidence="6">
    <location>
        <begin position="7"/>
        <end position="29"/>
    </location>
</feature>
<evidence type="ECO:0000256" key="1">
    <source>
        <dbReference type="ARBA" id="ARBA00004651"/>
    </source>
</evidence>
<feature type="transmembrane region" description="Helical" evidence="6">
    <location>
        <begin position="402"/>
        <end position="420"/>
    </location>
</feature>
<evidence type="ECO:0000256" key="4">
    <source>
        <dbReference type="ARBA" id="ARBA00022989"/>
    </source>
</evidence>
<sequence length="434" mass="45683">MANKQKFGFWSIVLLGINAIIGSGIFLLPNQAMKLIGTASIGVILFDMLLVVSIAVCFAEVGGMFKKNGGPYVYAKEAFGDFVGFEVGFMKWAISIIAWATMAVGFTTALGKVWPAAAEGTIKNFIVVGILVGLGVLNILGVNISKTLNNIITLGKLLPLILFVAVGIFFIKGGSFTPLFPGGSYKAGSFGSAALLIFYAFTGFESIAVAAEDMENPQKNIPKAIITVMIIVSVFYLLIQSVSIGILGQSLGSTSTPVADAAGVFLGPIGGAVVTAGTLISIGGINIAASFITPRSGVALAEDGLIPKVVAKKSKFDTPYIAIIITVALAIPIALSGSFTKLAAISVVSRFVQYVPTCLAVIILRKKRPDLKTSFRVPLGPVIPILAVIVSGWLITQSSMEKILWGLGGLLLGIPLYFFMKDKNVQTEELDCEM</sequence>
<evidence type="ECO:0000256" key="6">
    <source>
        <dbReference type="SAM" id="Phobius"/>
    </source>
</evidence>
<dbReference type="EMBL" id="BAAACG010000001">
    <property type="protein sequence ID" value="GAA0732421.1"/>
    <property type="molecule type" value="Genomic_DNA"/>
</dbReference>
<feature type="transmembrane region" description="Helical" evidence="6">
    <location>
        <begin position="318"/>
        <end position="336"/>
    </location>
</feature>
<keyword evidence="2" id="KW-1003">Cell membrane</keyword>
<dbReference type="PANTHER" id="PTHR42770:SF18">
    <property type="entry name" value="ARGININE_AGMATINE ANTIPORTER"/>
    <property type="match status" value="1"/>
</dbReference>
<dbReference type="PANTHER" id="PTHR42770">
    <property type="entry name" value="AMINO ACID TRANSPORTER-RELATED"/>
    <property type="match status" value="1"/>
</dbReference>
<dbReference type="Proteomes" id="UP001501510">
    <property type="component" value="Unassembled WGS sequence"/>
</dbReference>
<dbReference type="InterPro" id="IPR050367">
    <property type="entry name" value="APC_superfamily"/>
</dbReference>
<feature type="transmembrane region" description="Helical" evidence="6">
    <location>
        <begin position="35"/>
        <end position="59"/>
    </location>
</feature>
<evidence type="ECO:0000256" key="3">
    <source>
        <dbReference type="ARBA" id="ARBA00022692"/>
    </source>
</evidence>
<dbReference type="RefSeq" id="WP_343757921.1">
    <property type="nucleotide sequence ID" value="NZ_BAAACG010000001.1"/>
</dbReference>
<reference evidence="8" key="1">
    <citation type="journal article" date="2019" name="Int. J. Syst. Evol. Microbiol.">
        <title>The Global Catalogue of Microorganisms (GCM) 10K type strain sequencing project: providing services to taxonomists for standard genome sequencing and annotation.</title>
        <authorList>
            <consortium name="The Broad Institute Genomics Platform"/>
            <consortium name="The Broad Institute Genome Sequencing Center for Infectious Disease"/>
            <person name="Wu L."/>
            <person name="Ma J."/>
        </authorList>
    </citation>
    <scope>NUCLEOTIDE SEQUENCE [LARGE SCALE GENOMIC DNA]</scope>
    <source>
        <strain evidence="8">JCM 1407</strain>
    </source>
</reference>
<feature type="transmembrane region" description="Helical" evidence="6">
    <location>
        <begin position="224"/>
        <end position="246"/>
    </location>
</feature>
<evidence type="ECO:0000256" key="5">
    <source>
        <dbReference type="ARBA" id="ARBA00023136"/>
    </source>
</evidence>
<feature type="transmembrane region" description="Helical" evidence="6">
    <location>
        <begin position="376"/>
        <end position="396"/>
    </location>
</feature>
<dbReference type="PIRSF" id="PIRSF006060">
    <property type="entry name" value="AA_transporter"/>
    <property type="match status" value="1"/>
</dbReference>
<feature type="transmembrane region" description="Helical" evidence="6">
    <location>
        <begin position="92"/>
        <end position="113"/>
    </location>
</feature>
<feature type="transmembrane region" description="Helical" evidence="6">
    <location>
        <begin position="151"/>
        <end position="171"/>
    </location>
</feature>
<evidence type="ECO:0000313" key="8">
    <source>
        <dbReference type="Proteomes" id="UP001501510"/>
    </source>
</evidence>
<evidence type="ECO:0000256" key="2">
    <source>
        <dbReference type="ARBA" id="ARBA00022475"/>
    </source>
</evidence>
<feature type="transmembrane region" description="Helical" evidence="6">
    <location>
        <begin position="125"/>
        <end position="144"/>
    </location>
</feature>
<comment type="caution">
    <text evidence="7">The sequence shown here is derived from an EMBL/GenBank/DDBJ whole genome shotgun (WGS) entry which is preliminary data.</text>
</comment>
<accession>A0ABP3UJ14</accession>